<evidence type="ECO:0000313" key="3">
    <source>
        <dbReference type="Proteomes" id="UP000051139"/>
    </source>
</evidence>
<dbReference type="PATRIC" id="fig|348151.3.peg.775"/>
<evidence type="ECO:0000313" key="1">
    <source>
        <dbReference type="EMBL" id="GEK28079.1"/>
    </source>
</evidence>
<dbReference type="Proteomes" id="UP000051139">
    <property type="component" value="Unassembled WGS sequence"/>
</dbReference>
<protein>
    <submittedName>
        <fullName evidence="2">Uncharacterized protein</fullName>
    </submittedName>
</protein>
<dbReference type="EMBL" id="BJUD01000004">
    <property type="protein sequence ID" value="GEK28079.1"/>
    <property type="molecule type" value="Genomic_DNA"/>
</dbReference>
<evidence type="ECO:0000313" key="2">
    <source>
        <dbReference type="EMBL" id="KRN96883.1"/>
    </source>
</evidence>
<gene>
    <name evidence="2" type="ORF">IV55_GL000755</name>
    <name evidence="1" type="ORF">LSI01_03900</name>
</gene>
<reference evidence="2 3" key="1">
    <citation type="journal article" date="2015" name="Genome Announc.">
        <title>Expanding the biotechnology potential of lactobacilli through comparative genomics of 213 strains and associated genera.</title>
        <authorList>
            <person name="Sun Z."/>
            <person name="Harris H.M."/>
            <person name="McCann A."/>
            <person name="Guo C."/>
            <person name="Argimon S."/>
            <person name="Zhang W."/>
            <person name="Yang X."/>
            <person name="Jeffery I.B."/>
            <person name="Cooney J.C."/>
            <person name="Kagawa T.F."/>
            <person name="Liu W."/>
            <person name="Song Y."/>
            <person name="Salvetti E."/>
            <person name="Wrobel A."/>
            <person name="Rasinkangas P."/>
            <person name="Parkhill J."/>
            <person name="Rea M.C."/>
            <person name="O'Sullivan O."/>
            <person name="Ritari J."/>
            <person name="Douillard F.P."/>
            <person name="Paul Ross R."/>
            <person name="Yang R."/>
            <person name="Briner A.E."/>
            <person name="Felis G.E."/>
            <person name="de Vos W.M."/>
            <person name="Barrangou R."/>
            <person name="Klaenhammer T.R."/>
            <person name="Caufield P.W."/>
            <person name="Cui Y."/>
            <person name="Zhang H."/>
            <person name="O'Toole P.W."/>
        </authorList>
    </citation>
    <scope>NUCLEOTIDE SEQUENCE [LARGE SCALE GENOMIC DNA]</scope>
    <source>
        <strain evidence="2 3">DSM 22696</strain>
    </source>
</reference>
<keyword evidence="3" id="KW-1185">Reference proteome</keyword>
<evidence type="ECO:0000313" key="4">
    <source>
        <dbReference type="Proteomes" id="UP000321429"/>
    </source>
</evidence>
<dbReference type="EMBL" id="JQCB01000002">
    <property type="protein sequence ID" value="KRN96883.1"/>
    <property type="molecule type" value="Genomic_DNA"/>
</dbReference>
<sequence length="127" mass="14387">MDQLLPNTYLPQMKRRFTRRPQLSIRPTLTLKQQVRRFFTAERGDTLTHPQMPADKIISLLNDSLSHHTVISVMLNASDPFARHLETVTGTLRNDQGLLTITNHGSGVTYTLLPEQIRSVGYGMMVA</sequence>
<organism evidence="2 3">
    <name type="scientific">Furfurilactobacillus siliginis</name>
    <dbReference type="NCBI Taxonomy" id="348151"/>
    <lineage>
        <taxon>Bacteria</taxon>
        <taxon>Bacillati</taxon>
        <taxon>Bacillota</taxon>
        <taxon>Bacilli</taxon>
        <taxon>Lactobacillales</taxon>
        <taxon>Lactobacillaceae</taxon>
        <taxon>Furfurilactobacillus</taxon>
    </lineage>
</organism>
<comment type="caution">
    <text evidence="2">The sequence shown here is derived from an EMBL/GenBank/DDBJ whole genome shotgun (WGS) entry which is preliminary data.</text>
</comment>
<dbReference type="RefSeq" id="WP_057808718.1">
    <property type="nucleotide sequence ID" value="NZ_BJUD01000004.1"/>
</dbReference>
<dbReference type="STRING" id="348151.IV55_GL000755"/>
<proteinExistence type="predicted"/>
<reference evidence="1 4" key="2">
    <citation type="submission" date="2019-07" db="EMBL/GenBank/DDBJ databases">
        <title>Whole genome shotgun sequence of Lactobacillus siliginis NBRC 101315.</title>
        <authorList>
            <person name="Hosoyama A."/>
            <person name="Uohara A."/>
            <person name="Ohji S."/>
            <person name="Ichikawa N."/>
        </authorList>
    </citation>
    <scope>NUCLEOTIDE SEQUENCE [LARGE SCALE GENOMIC DNA]</scope>
    <source>
        <strain evidence="1 4">NBRC 101315</strain>
    </source>
</reference>
<dbReference type="AlphaFoldDB" id="A0A0R2L5E3"/>
<dbReference type="OrthoDB" id="2320953at2"/>
<dbReference type="Proteomes" id="UP000321429">
    <property type="component" value="Unassembled WGS sequence"/>
</dbReference>
<accession>A0A0R2L5E3</accession>
<name>A0A0R2L5E3_9LACO</name>